<gene>
    <name evidence="2" type="ORF">BDY21DRAFT_333337</name>
</gene>
<keyword evidence="3" id="KW-1185">Reference proteome</keyword>
<name>A0A6A6PA21_9PEZI</name>
<evidence type="ECO:0000313" key="2">
    <source>
        <dbReference type="EMBL" id="KAF2460764.1"/>
    </source>
</evidence>
<accession>A0A6A6PA21</accession>
<proteinExistence type="predicted"/>
<dbReference type="EMBL" id="MU001672">
    <property type="protein sequence ID" value="KAF2460764.1"/>
    <property type="molecule type" value="Genomic_DNA"/>
</dbReference>
<evidence type="ECO:0000313" key="3">
    <source>
        <dbReference type="Proteomes" id="UP000799766"/>
    </source>
</evidence>
<dbReference type="AlphaFoldDB" id="A0A6A6PA21"/>
<sequence length="102" mass="11228">MTSTSQSLEDSLQAIPPSKHLVPKQQISPRPPIQDLTHSPAAVSPRSEVPKRLVSHGPTSRQAPGRENTKQPRGSPSCDRRRNRRFVPTCCGFEYAIDSARG</sequence>
<reference evidence="2" key="1">
    <citation type="journal article" date="2020" name="Stud. Mycol.">
        <title>101 Dothideomycetes genomes: a test case for predicting lifestyles and emergence of pathogens.</title>
        <authorList>
            <person name="Haridas S."/>
            <person name="Albert R."/>
            <person name="Binder M."/>
            <person name="Bloem J."/>
            <person name="Labutti K."/>
            <person name="Salamov A."/>
            <person name="Andreopoulos B."/>
            <person name="Baker S."/>
            <person name="Barry K."/>
            <person name="Bills G."/>
            <person name="Bluhm B."/>
            <person name="Cannon C."/>
            <person name="Castanera R."/>
            <person name="Culley D."/>
            <person name="Daum C."/>
            <person name="Ezra D."/>
            <person name="Gonzalez J."/>
            <person name="Henrissat B."/>
            <person name="Kuo A."/>
            <person name="Liang C."/>
            <person name="Lipzen A."/>
            <person name="Lutzoni F."/>
            <person name="Magnuson J."/>
            <person name="Mondo S."/>
            <person name="Nolan M."/>
            <person name="Ohm R."/>
            <person name="Pangilinan J."/>
            <person name="Park H.-J."/>
            <person name="Ramirez L."/>
            <person name="Alfaro M."/>
            <person name="Sun H."/>
            <person name="Tritt A."/>
            <person name="Yoshinaga Y."/>
            <person name="Zwiers L.-H."/>
            <person name="Turgeon B."/>
            <person name="Goodwin S."/>
            <person name="Spatafora J."/>
            <person name="Crous P."/>
            <person name="Grigoriev I."/>
        </authorList>
    </citation>
    <scope>NUCLEOTIDE SEQUENCE</scope>
    <source>
        <strain evidence="2">ATCC 16933</strain>
    </source>
</reference>
<organism evidence="2 3">
    <name type="scientific">Lineolata rhizophorae</name>
    <dbReference type="NCBI Taxonomy" id="578093"/>
    <lineage>
        <taxon>Eukaryota</taxon>
        <taxon>Fungi</taxon>
        <taxon>Dikarya</taxon>
        <taxon>Ascomycota</taxon>
        <taxon>Pezizomycotina</taxon>
        <taxon>Dothideomycetes</taxon>
        <taxon>Dothideomycetes incertae sedis</taxon>
        <taxon>Lineolatales</taxon>
        <taxon>Lineolataceae</taxon>
        <taxon>Lineolata</taxon>
    </lineage>
</organism>
<protein>
    <submittedName>
        <fullName evidence="2">Uncharacterized protein</fullName>
    </submittedName>
</protein>
<feature type="compositionally biased region" description="Polar residues" evidence="1">
    <location>
        <begin position="1"/>
        <end position="10"/>
    </location>
</feature>
<feature type="region of interest" description="Disordered" evidence="1">
    <location>
        <begin position="1"/>
        <end position="83"/>
    </location>
</feature>
<evidence type="ECO:0000256" key="1">
    <source>
        <dbReference type="SAM" id="MobiDB-lite"/>
    </source>
</evidence>
<dbReference type="Proteomes" id="UP000799766">
    <property type="component" value="Unassembled WGS sequence"/>
</dbReference>